<comment type="caution">
    <text evidence="3">The sequence shown here is derived from an EMBL/GenBank/DDBJ whole genome shotgun (WGS) entry which is preliminary data.</text>
</comment>
<organism evidence="3 4">
    <name type="scientific">Paecilomyces lecythidis</name>
    <dbReference type="NCBI Taxonomy" id="3004212"/>
    <lineage>
        <taxon>Eukaryota</taxon>
        <taxon>Fungi</taxon>
        <taxon>Dikarya</taxon>
        <taxon>Ascomycota</taxon>
        <taxon>Pezizomycotina</taxon>
        <taxon>Eurotiomycetes</taxon>
        <taxon>Eurotiomycetidae</taxon>
        <taxon>Eurotiales</taxon>
        <taxon>Thermoascaceae</taxon>
        <taxon>Paecilomyces</taxon>
    </lineage>
</organism>
<evidence type="ECO:0000259" key="2">
    <source>
        <dbReference type="Pfam" id="PF25324"/>
    </source>
</evidence>
<protein>
    <recommendedName>
        <fullName evidence="5">HNH nuclease domain-containing protein</fullName>
    </recommendedName>
</protein>
<dbReference type="Pfam" id="PF13391">
    <property type="entry name" value="HNH_2"/>
    <property type="match status" value="1"/>
</dbReference>
<evidence type="ECO:0000313" key="4">
    <source>
        <dbReference type="Proteomes" id="UP001583193"/>
    </source>
</evidence>
<proteinExistence type="predicted"/>
<dbReference type="InterPro" id="IPR003615">
    <property type="entry name" value="HNH_nuc"/>
</dbReference>
<dbReference type="InterPro" id="IPR057203">
    <property type="entry name" value="DUF7881"/>
</dbReference>
<reference evidence="3 4" key="1">
    <citation type="journal article" date="2024" name="IMA Fungus">
        <title>IMA Genome - F19 : A genome assembly and annotation guide to empower mycologists, including annotated draft genome sequences of Ceratocystis pirilliformis, Diaporthe australafricana, Fusarium ophioides, Paecilomyces lecythidis, and Sporothrix stenoceras.</title>
        <authorList>
            <person name="Aylward J."/>
            <person name="Wilson A.M."/>
            <person name="Visagie C.M."/>
            <person name="Spraker J."/>
            <person name="Barnes I."/>
            <person name="Buitendag C."/>
            <person name="Ceriani C."/>
            <person name="Del Mar Angel L."/>
            <person name="du Plessis D."/>
            <person name="Fuchs T."/>
            <person name="Gasser K."/>
            <person name="Kramer D."/>
            <person name="Li W."/>
            <person name="Munsamy K."/>
            <person name="Piso A."/>
            <person name="Price J.L."/>
            <person name="Sonnekus B."/>
            <person name="Thomas C."/>
            <person name="van der Nest A."/>
            <person name="van Dijk A."/>
            <person name="van Heerden A."/>
            <person name="van Vuuren N."/>
            <person name="Yilmaz N."/>
            <person name="Duong T.A."/>
            <person name="van der Merwe N.A."/>
            <person name="Wingfield M.J."/>
            <person name="Wingfield B.D."/>
        </authorList>
    </citation>
    <scope>NUCLEOTIDE SEQUENCE [LARGE SCALE GENOMIC DNA]</scope>
    <source>
        <strain evidence="3 4">CMW 18167</strain>
    </source>
</reference>
<feature type="domain" description="HNH nuclease" evidence="1">
    <location>
        <begin position="117"/>
        <end position="195"/>
    </location>
</feature>
<sequence length="292" mass="33199">MPLANRSSFRNVFFYDSSTGANLGGFCQNGSITEAVFIAVLHHILINTSTPLRIIKRDSETVLSPTDNSLVPGDYDIYSDSTIQPTNEPWIDRIVSHSVSRREEQFQTDLRKRDGKCVLSGLENPLREIDFWPGFEGAHIFPLEKETVWVAERFERHITNMDNVQGVTKINSCQNGLLIQATLCSFFNNYLIGINPKDGYRITCFAPDNMNLDGRILDPACRNPMDPRRVSDELLEWHFRQCVLANMKGAGEALFEHDFPPGTDMIAEIREGPMPKERFEMEIAARLKECHS</sequence>
<dbReference type="EMBL" id="JAVDPF010000011">
    <property type="protein sequence ID" value="KAL1878873.1"/>
    <property type="molecule type" value="Genomic_DNA"/>
</dbReference>
<name>A0ABR3XS87_9EURO</name>
<keyword evidence="4" id="KW-1185">Reference proteome</keyword>
<dbReference type="Proteomes" id="UP001583193">
    <property type="component" value="Unassembled WGS sequence"/>
</dbReference>
<dbReference type="Pfam" id="PF25324">
    <property type="entry name" value="DUF7881"/>
    <property type="match status" value="1"/>
</dbReference>
<feature type="domain" description="DUF7881" evidence="2">
    <location>
        <begin position="10"/>
        <end position="84"/>
    </location>
</feature>
<evidence type="ECO:0000313" key="3">
    <source>
        <dbReference type="EMBL" id="KAL1878873.1"/>
    </source>
</evidence>
<accession>A0ABR3XS87</accession>
<evidence type="ECO:0000259" key="1">
    <source>
        <dbReference type="Pfam" id="PF13391"/>
    </source>
</evidence>
<evidence type="ECO:0008006" key="5">
    <source>
        <dbReference type="Google" id="ProtNLM"/>
    </source>
</evidence>
<gene>
    <name evidence="3" type="ORF">Plec18167_004168</name>
</gene>